<gene>
    <name evidence="1" type="ORF">LCGC14_2768040</name>
</gene>
<protein>
    <submittedName>
        <fullName evidence="1">Uncharacterized protein</fullName>
    </submittedName>
</protein>
<evidence type="ECO:0000313" key="1">
    <source>
        <dbReference type="EMBL" id="KKK85957.1"/>
    </source>
</evidence>
<proteinExistence type="predicted"/>
<accession>A0A0F8YWY6</accession>
<comment type="caution">
    <text evidence="1">The sequence shown here is derived from an EMBL/GenBank/DDBJ whole genome shotgun (WGS) entry which is preliminary data.</text>
</comment>
<dbReference type="EMBL" id="LAZR01051072">
    <property type="protein sequence ID" value="KKK85957.1"/>
    <property type="molecule type" value="Genomic_DNA"/>
</dbReference>
<name>A0A0F8YWY6_9ZZZZ</name>
<dbReference type="AlphaFoldDB" id="A0A0F8YWY6"/>
<sequence>MIDIVKRIIELKLEFWKKGSQEDAPMGVFLRGKSDGLEQALVVIDGFLNYDEEIHKLIDESRK</sequence>
<reference evidence="1" key="1">
    <citation type="journal article" date="2015" name="Nature">
        <title>Complex archaea that bridge the gap between prokaryotes and eukaryotes.</title>
        <authorList>
            <person name="Spang A."/>
            <person name="Saw J.H."/>
            <person name="Jorgensen S.L."/>
            <person name="Zaremba-Niedzwiedzka K."/>
            <person name="Martijn J."/>
            <person name="Lind A.E."/>
            <person name="van Eijk R."/>
            <person name="Schleper C."/>
            <person name="Guy L."/>
            <person name="Ettema T.J."/>
        </authorList>
    </citation>
    <scope>NUCLEOTIDE SEQUENCE</scope>
</reference>
<organism evidence="1">
    <name type="scientific">marine sediment metagenome</name>
    <dbReference type="NCBI Taxonomy" id="412755"/>
    <lineage>
        <taxon>unclassified sequences</taxon>
        <taxon>metagenomes</taxon>
        <taxon>ecological metagenomes</taxon>
    </lineage>
</organism>